<name>A0A532V9L3_UNCT6</name>
<evidence type="ECO:0000256" key="1">
    <source>
        <dbReference type="ARBA" id="ARBA00022849"/>
    </source>
</evidence>
<dbReference type="SMART" id="SM00226">
    <property type="entry name" value="LMWPc"/>
    <property type="match status" value="1"/>
</dbReference>
<dbReference type="Proteomes" id="UP000317778">
    <property type="component" value="Unassembled WGS sequence"/>
</dbReference>
<dbReference type="SUPFAM" id="SSF52788">
    <property type="entry name" value="Phosphotyrosine protein phosphatases I"/>
    <property type="match status" value="1"/>
</dbReference>
<dbReference type="Pfam" id="PF01451">
    <property type="entry name" value="LMWPc"/>
    <property type="match status" value="1"/>
</dbReference>
<evidence type="ECO:0000259" key="2">
    <source>
        <dbReference type="SMART" id="SM00226"/>
    </source>
</evidence>
<dbReference type="PANTHER" id="PTHR43428">
    <property type="entry name" value="ARSENATE REDUCTASE"/>
    <property type="match status" value="1"/>
</dbReference>
<protein>
    <recommendedName>
        <fullName evidence="2">Phosphotyrosine protein phosphatase I domain-containing protein</fullName>
    </recommendedName>
</protein>
<sequence length="148" mass="16229">MPDKIKVLFLCIGNSCRSQMAEGLLRHLAGERFEVESAGTIPCFVQPNAIQVMGELGVDISGQRSKHVQEFQGQSFDYVISLCGENNCHSFIGKAGQSLHWPFSDPISASGTEEKVLGEFRTVRDAIRAKLEEFIADPGSFSSDYGVQ</sequence>
<dbReference type="CDD" id="cd16345">
    <property type="entry name" value="LMWP_ArsC"/>
    <property type="match status" value="1"/>
</dbReference>
<accession>A0A532V9L3</accession>
<proteinExistence type="predicted"/>
<dbReference type="EMBL" id="NJBO01000003">
    <property type="protein sequence ID" value="TKJ43667.1"/>
    <property type="molecule type" value="Genomic_DNA"/>
</dbReference>
<comment type="caution">
    <text evidence="3">The sequence shown here is derived from an EMBL/GenBank/DDBJ whole genome shotgun (WGS) entry which is preliminary data.</text>
</comment>
<evidence type="ECO:0000313" key="4">
    <source>
        <dbReference type="Proteomes" id="UP000317778"/>
    </source>
</evidence>
<dbReference type="PANTHER" id="PTHR43428:SF1">
    <property type="entry name" value="ARSENATE REDUCTASE"/>
    <property type="match status" value="1"/>
</dbReference>
<feature type="domain" description="Phosphotyrosine protein phosphatase I" evidence="2">
    <location>
        <begin position="5"/>
        <end position="137"/>
    </location>
</feature>
<evidence type="ECO:0000313" key="3">
    <source>
        <dbReference type="EMBL" id="TKJ43667.1"/>
    </source>
</evidence>
<reference evidence="3 4" key="1">
    <citation type="submission" date="2017-06" db="EMBL/GenBank/DDBJ databases">
        <title>Novel microbial phyla capable of carbon fixation and sulfur reduction in deep-sea sediments.</title>
        <authorList>
            <person name="Huang J."/>
            <person name="Baker B."/>
            <person name="Wang Y."/>
        </authorList>
    </citation>
    <scope>NUCLEOTIDE SEQUENCE [LARGE SCALE GENOMIC DNA]</scope>
    <source>
        <strain evidence="3">B3_TA06</strain>
    </source>
</reference>
<dbReference type="InterPro" id="IPR023485">
    <property type="entry name" value="Ptyr_pPase"/>
</dbReference>
<dbReference type="AlphaFoldDB" id="A0A532V9L3"/>
<dbReference type="InterPro" id="IPR036196">
    <property type="entry name" value="Ptyr_pPase_sf"/>
</dbReference>
<dbReference type="GO" id="GO:0046685">
    <property type="term" value="P:response to arsenic-containing substance"/>
    <property type="evidence" value="ECO:0007669"/>
    <property type="project" value="UniProtKB-KW"/>
</dbReference>
<keyword evidence="1" id="KW-0059">Arsenical resistance</keyword>
<dbReference type="Gene3D" id="3.40.50.2300">
    <property type="match status" value="1"/>
</dbReference>
<gene>
    <name evidence="3" type="ORF">CEE36_02995</name>
</gene>
<organism evidence="3 4">
    <name type="scientific">candidate division TA06 bacterium B3_TA06</name>
    <dbReference type="NCBI Taxonomy" id="2012487"/>
    <lineage>
        <taxon>Bacteria</taxon>
        <taxon>Bacteria division TA06</taxon>
    </lineage>
</organism>